<dbReference type="AlphaFoldDB" id="A0A9W5Y625"/>
<evidence type="ECO:0000256" key="2">
    <source>
        <dbReference type="PROSITE-ProRule" id="PRU00335"/>
    </source>
</evidence>
<accession>A0A9W5Y625</accession>
<keyword evidence="5" id="KW-1185">Reference proteome</keyword>
<dbReference type="GO" id="GO:0003677">
    <property type="term" value="F:DNA binding"/>
    <property type="evidence" value="ECO:0007669"/>
    <property type="project" value="UniProtKB-UniRule"/>
</dbReference>
<evidence type="ECO:0000313" key="5">
    <source>
        <dbReference type="Proteomes" id="UP001057868"/>
    </source>
</evidence>
<dbReference type="SUPFAM" id="SSF46689">
    <property type="entry name" value="Homeodomain-like"/>
    <property type="match status" value="1"/>
</dbReference>
<comment type="caution">
    <text evidence="4">The sequence shown here is derived from an EMBL/GenBank/DDBJ whole genome shotgun (WGS) entry which is preliminary data.</text>
</comment>
<gene>
    <name evidence="4" type="ORF">CFOLD11_42380</name>
</gene>
<dbReference type="InterPro" id="IPR001647">
    <property type="entry name" value="HTH_TetR"/>
</dbReference>
<sequence length="197" mass="22491">MSKSQKNDNNILNTSNLIQASFLALANEKSFEDITVKDISERTPVNRSTFYSHFEDKFDLLNSFVSDTLMAFISEKIHSYTKLTEDTLLDLILILYDYHVYIGTNYTKLYKSASVLIDIKVQLKLQDIILKMLNNIKPFSNIEQDKLELLTVMLSSGIYCSTKRWYSKGSSKNTSSLVKEVLPFMTAGLKSAIDEVK</sequence>
<dbReference type="Pfam" id="PF00440">
    <property type="entry name" value="TetR_N"/>
    <property type="match status" value="1"/>
</dbReference>
<dbReference type="PROSITE" id="PS50977">
    <property type="entry name" value="HTH_TETR_2"/>
    <property type="match status" value="1"/>
</dbReference>
<dbReference type="RefSeq" id="WP_261854276.1">
    <property type="nucleotide sequence ID" value="NZ_BQXY01000012.1"/>
</dbReference>
<dbReference type="EMBL" id="BQXY01000012">
    <property type="protein sequence ID" value="GKU27411.1"/>
    <property type="molecule type" value="Genomic_DNA"/>
</dbReference>
<dbReference type="InterPro" id="IPR050624">
    <property type="entry name" value="HTH-type_Tx_Regulator"/>
</dbReference>
<dbReference type="Proteomes" id="UP001057868">
    <property type="component" value="Unassembled WGS sequence"/>
</dbReference>
<dbReference type="Gene3D" id="1.10.357.10">
    <property type="entry name" value="Tetracycline Repressor, domain 2"/>
    <property type="match status" value="1"/>
</dbReference>
<protein>
    <recommendedName>
        <fullName evidence="3">HTH tetR-type domain-containing protein</fullName>
    </recommendedName>
</protein>
<feature type="DNA-binding region" description="H-T-H motif" evidence="2">
    <location>
        <begin position="35"/>
        <end position="54"/>
    </location>
</feature>
<reference evidence="4" key="1">
    <citation type="journal article" date="2023" name="Int. J. Syst. Evol. Microbiol.">
        <title>&lt;i&gt;Clostridium folliculivorans&lt;/i&gt; sp. nov., isolated from soil samples of an organic paddy in Japan.</title>
        <authorList>
            <person name="Tazawa J."/>
            <person name="Kobayashi H."/>
            <person name="Tanizawa Y."/>
            <person name="Uchino A."/>
            <person name="Tanaka F."/>
            <person name="Urashima Y."/>
            <person name="Miura S."/>
            <person name="Sakamoto M."/>
            <person name="Ohkuma M."/>
            <person name="Tohno M."/>
        </authorList>
    </citation>
    <scope>NUCLEOTIDE SEQUENCE</scope>
    <source>
        <strain evidence="4">D1-1</strain>
    </source>
</reference>
<dbReference type="PANTHER" id="PTHR43479:SF7">
    <property type="entry name" value="TETR-FAMILY TRANSCRIPTIONAL REGULATOR"/>
    <property type="match status" value="1"/>
</dbReference>
<keyword evidence="1 2" id="KW-0238">DNA-binding</keyword>
<dbReference type="InterPro" id="IPR009057">
    <property type="entry name" value="Homeodomain-like_sf"/>
</dbReference>
<proteinExistence type="predicted"/>
<evidence type="ECO:0000256" key="1">
    <source>
        <dbReference type="ARBA" id="ARBA00023125"/>
    </source>
</evidence>
<name>A0A9W5Y625_9CLOT</name>
<evidence type="ECO:0000259" key="3">
    <source>
        <dbReference type="PROSITE" id="PS50977"/>
    </source>
</evidence>
<evidence type="ECO:0000313" key="4">
    <source>
        <dbReference type="EMBL" id="GKU27411.1"/>
    </source>
</evidence>
<dbReference type="PANTHER" id="PTHR43479">
    <property type="entry name" value="ACREF/ENVCD OPERON REPRESSOR-RELATED"/>
    <property type="match status" value="1"/>
</dbReference>
<feature type="domain" description="HTH tetR-type" evidence="3">
    <location>
        <begin position="12"/>
        <end position="72"/>
    </location>
</feature>
<organism evidence="4 5">
    <name type="scientific">Clostridium folliculivorans</name>
    <dbReference type="NCBI Taxonomy" id="2886038"/>
    <lineage>
        <taxon>Bacteria</taxon>
        <taxon>Bacillati</taxon>
        <taxon>Bacillota</taxon>
        <taxon>Clostridia</taxon>
        <taxon>Eubacteriales</taxon>
        <taxon>Clostridiaceae</taxon>
        <taxon>Clostridium</taxon>
    </lineage>
</organism>